<gene>
    <name evidence="6" type="ORF">LBRM2904_24.0860</name>
</gene>
<name>A0A3P3Z7R4_LEIBR</name>
<evidence type="ECO:0000256" key="4">
    <source>
        <dbReference type="SAM" id="MobiDB-lite"/>
    </source>
</evidence>
<dbReference type="GO" id="GO:0043813">
    <property type="term" value="F:phosphatidylinositol-3,5-bisphosphate 5-phosphatase activity"/>
    <property type="evidence" value="ECO:0007669"/>
    <property type="project" value="InterPro"/>
</dbReference>
<proteinExistence type="predicted"/>
<protein>
    <submittedName>
        <fullName evidence="6">Inositol_polyphosphate_phosphatase</fullName>
    </submittedName>
</protein>
<keyword evidence="3" id="KW-0472">Membrane</keyword>
<reference evidence="6 7" key="1">
    <citation type="submission" date="2018-09" db="EMBL/GenBank/DDBJ databases">
        <authorList>
            <person name="Peiro R."/>
            <person name="Begona"/>
            <person name="Cbmso G."/>
            <person name="Lopez M."/>
            <person name="Gonzalez S."/>
        </authorList>
    </citation>
    <scope>NUCLEOTIDE SEQUENCE [LARGE SCALE GENOMIC DNA]</scope>
</reference>
<dbReference type="GO" id="GO:0012505">
    <property type="term" value="C:endomembrane system"/>
    <property type="evidence" value="ECO:0007669"/>
    <property type="project" value="UniProtKB-SubCell"/>
</dbReference>
<dbReference type="InterPro" id="IPR002013">
    <property type="entry name" value="SAC_dom"/>
</dbReference>
<feature type="compositionally biased region" description="Polar residues" evidence="4">
    <location>
        <begin position="78"/>
        <end position="87"/>
    </location>
</feature>
<evidence type="ECO:0000259" key="5">
    <source>
        <dbReference type="PROSITE" id="PS50275"/>
    </source>
</evidence>
<feature type="region of interest" description="Disordered" evidence="4">
    <location>
        <begin position="72"/>
        <end position="103"/>
    </location>
</feature>
<evidence type="ECO:0000256" key="2">
    <source>
        <dbReference type="ARBA" id="ARBA00022801"/>
    </source>
</evidence>
<organism evidence="6 7">
    <name type="scientific">Leishmania braziliensis MHOM/BR/75/M2904</name>
    <dbReference type="NCBI Taxonomy" id="420245"/>
    <lineage>
        <taxon>Eukaryota</taxon>
        <taxon>Discoba</taxon>
        <taxon>Euglenozoa</taxon>
        <taxon>Kinetoplastea</taxon>
        <taxon>Metakinetoplastina</taxon>
        <taxon>Trypanosomatida</taxon>
        <taxon>Trypanosomatidae</taxon>
        <taxon>Leishmaniinae</taxon>
        <taxon>Leishmania</taxon>
        <taxon>Leishmania braziliensis species complex</taxon>
    </lineage>
</organism>
<dbReference type="Proteomes" id="UP000319462">
    <property type="component" value="Chromosome 24"/>
</dbReference>
<accession>A0A3P3Z7R4</accession>
<dbReference type="PROSITE" id="PS50275">
    <property type="entry name" value="SAC"/>
    <property type="match status" value="1"/>
</dbReference>
<evidence type="ECO:0000313" key="7">
    <source>
        <dbReference type="Proteomes" id="UP000319462"/>
    </source>
</evidence>
<evidence type="ECO:0000256" key="3">
    <source>
        <dbReference type="ARBA" id="ARBA00023136"/>
    </source>
</evidence>
<dbReference type="PANTHER" id="PTHR45738">
    <property type="entry name" value="POLYPHOSPHOINOSITIDE PHOSPHATASE"/>
    <property type="match status" value="1"/>
</dbReference>
<sequence>MATTTTSLSLPRARLPALHQLPLDSITVYDTATHCYLLGTDSLQKNFHLLSWRKHSPEQTTSHYSCSNSSVAAASSSDGRLNTTVSESGVEEERAETGSATTSPHAFRTAPFVFDDLHGFTTYAVYSPTEAGALVDALQREHGASLRILSAVAFLGAVRFTAGYYVVLATERRMAGYIGAHRLFEVVNVELVSLQLDPEWVAAAEAQARQQVQRLRRGGFEGRYSSPTPSRATAGASPFAFFSRSRRGGARYRRRFSSAAGTSASVSATSYLFQRRSVEELYRQRFLSSLARTSSFFYSHSYDLTNTLQRNMLAAGAAASDGAQAATRLDSGRRRHFERQSDRGAAADVGVESYPRNGQLLQPRMQYVWNEYLLEPWQLNDRDAGSDDTDICDDAAVNVASGDAQAAPPVSRATQDAAPQYPSALSRWCIFLVHGYITQRVVVVRRPNFHTLLITLIARVSKASAGVRFLRRGLNSDGHVANHVEVEQIISDESSWNSTFTVGTLTSYVQLRGSVPVRWYHPPTASRLLPKPPIVLGPHDSQWSETCLHFQHLLAQYGPPSSCTIFSRAKRATRGRAFSATRTALQYVPWSLPWTVVRPLRRLRRPAMTTQKAGTRVNCASLALTFSSTSPLISAALASSRGTQ</sequence>
<dbReference type="Pfam" id="PF02383">
    <property type="entry name" value="Syja_N"/>
    <property type="match status" value="1"/>
</dbReference>
<keyword evidence="2" id="KW-0378">Hydrolase</keyword>
<comment type="subcellular location">
    <subcellularLocation>
        <location evidence="1">Endomembrane system</location>
    </subcellularLocation>
</comment>
<evidence type="ECO:0000256" key="1">
    <source>
        <dbReference type="ARBA" id="ARBA00004308"/>
    </source>
</evidence>
<evidence type="ECO:0000313" key="6">
    <source>
        <dbReference type="EMBL" id="SYZ66247.1"/>
    </source>
</evidence>
<dbReference type="AlphaFoldDB" id="A0A3P3Z7R4"/>
<dbReference type="EMBL" id="LS997623">
    <property type="protein sequence ID" value="SYZ66247.1"/>
    <property type="molecule type" value="Genomic_DNA"/>
</dbReference>
<dbReference type="InterPro" id="IPR043573">
    <property type="entry name" value="Fig4-like"/>
</dbReference>
<feature type="domain" description="SAC" evidence="5">
    <location>
        <begin position="287"/>
        <end position="559"/>
    </location>
</feature>
<dbReference type="GO" id="GO:0046856">
    <property type="term" value="P:phosphatidylinositol dephosphorylation"/>
    <property type="evidence" value="ECO:0007669"/>
    <property type="project" value="InterPro"/>
</dbReference>
<dbReference type="PANTHER" id="PTHR45738:SF5">
    <property type="entry name" value="POLYPHOSPHOINOSITIDE PHOSPHATASE"/>
    <property type="match status" value="1"/>
</dbReference>